<organism evidence="1 2">
    <name type="scientific">Bowmanella denitrificans</name>
    <dbReference type="NCBI Taxonomy" id="366582"/>
    <lineage>
        <taxon>Bacteria</taxon>
        <taxon>Pseudomonadati</taxon>
        <taxon>Pseudomonadota</taxon>
        <taxon>Gammaproteobacteria</taxon>
        <taxon>Alteromonadales</taxon>
        <taxon>Alteromonadaceae</taxon>
        <taxon>Bowmanella</taxon>
    </lineage>
</organism>
<accession>A0ABN0WV27</accession>
<dbReference type="RefSeq" id="WP_343842420.1">
    <property type="nucleotide sequence ID" value="NZ_BAAAEI010000006.1"/>
</dbReference>
<comment type="caution">
    <text evidence="1">The sequence shown here is derived from an EMBL/GenBank/DDBJ whole genome shotgun (WGS) entry which is preliminary data.</text>
</comment>
<dbReference type="InterPro" id="IPR046125">
    <property type="entry name" value="DUF6122"/>
</dbReference>
<keyword evidence="2" id="KW-1185">Reference proteome</keyword>
<reference evidence="1 2" key="1">
    <citation type="journal article" date="2019" name="Int. J. Syst. Evol. Microbiol.">
        <title>The Global Catalogue of Microorganisms (GCM) 10K type strain sequencing project: providing services to taxonomists for standard genome sequencing and annotation.</title>
        <authorList>
            <consortium name="The Broad Institute Genomics Platform"/>
            <consortium name="The Broad Institute Genome Sequencing Center for Infectious Disease"/>
            <person name="Wu L."/>
            <person name="Ma J."/>
        </authorList>
    </citation>
    <scope>NUCLEOTIDE SEQUENCE [LARGE SCALE GENOMIC DNA]</scope>
    <source>
        <strain evidence="1 2">JCM 13378</strain>
    </source>
</reference>
<proteinExistence type="predicted"/>
<dbReference type="Pfam" id="PF19617">
    <property type="entry name" value="DUF6122"/>
    <property type="match status" value="1"/>
</dbReference>
<dbReference type="EMBL" id="BAAAEI010000006">
    <property type="protein sequence ID" value="GAA0347299.1"/>
    <property type="molecule type" value="Genomic_DNA"/>
</dbReference>
<gene>
    <name evidence="1" type="ORF">GCM10009092_09650</name>
</gene>
<protein>
    <recommendedName>
        <fullName evidence="3">Transmembrane protein</fullName>
    </recommendedName>
</protein>
<dbReference type="Proteomes" id="UP001501757">
    <property type="component" value="Unassembled WGS sequence"/>
</dbReference>
<name>A0ABN0WV27_9ALTE</name>
<evidence type="ECO:0000313" key="2">
    <source>
        <dbReference type="Proteomes" id="UP001501757"/>
    </source>
</evidence>
<evidence type="ECO:0008006" key="3">
    <source>
        <dbReference type="Google" id="ProtNLM"/>
    </source>
</evidence>
<evidence type="ECO:0000313" key="1">
    <source>
        <dbReference type="EMBL" id="GAA0347299.1"/>
    </source>
</evidence>
<sequence>MLHILLHFAIPLALALSLAGKAWQRAFILMALTMLVDLDHLLATPIYDPDRCSIGFHPLHQWPWFILYAALMWLPKTRWIGVGLAVHMLLDWQDCYF</sequence>